<name>A0A4C1Z1P2_EUMVA</name>
<keyword evidence="3" id="KW-1185">Reference proteome</keyword>
<dbReference type="EMBL" id="BGZK01001466">
    <property type="protein sequence ID" value="GBP80527.1"/>
    <property type="molecule type" value="Genomic_DNA"/>
</dbReference>
<comment type="caution">
    <text evidence="2">The sequence shown here is derived from an EMBL/GenBank/DDBJ whole genome shotgun (WGS) entry which is preliminary data.</text>
</comment>
<sequence length="91" mass="10478">MCYGKNRARSLLVRSDSNVTNTQKEATNGHNSQNLGSGIEVIPWQSRDFVIILESLSRASTCKRERRRRSRRYRRPRAVAMATRRLDTGRG</sequence>
<feature type="compositionally biased region" description="Polar residues" evidence="1">
    <location>
        <begin position="15"/>
        <end position="36"/>
    </location>
</feature>
<feature type="region of interest" description="Disordered" evidence="1">
    <location>
        <begin position="1"/>
        <end position="37"/>
    </location>
</feature>
<gene>
    <name evidence="2" type="ORF">EVAR_63277_1</name>
</gene>
<proteinExistence type="predicted"/>
<evidence type="ECO:0000313" key="3">
    <source>
        <dbReference type="Proteomes" id="UP000299102"/>
    </source>
</evidence>
<protein>
    <submittedName>
        <fullName evidence="2">Uncharacterized protein</fullName>
    </submittedName>
</protein>
<organism evidence="2 3">
    <name type="scientific">Eumeta variegata</name>
    <name type="common">Bagworm moth</name>
    <name type="synonym">Eumeta japonica</name>
    <dbReference type="NCBI Taxonomy" id="151549"/>
    <lineage>
        <taxon>Eukaryota</taxon>
        <taxon>Metazoa</taxon>
        <taxon>Ecdysozoa</taxon>
        <taxon>Arthropoda</taxon>
        <taxon>Hexapoda</taxon>
        <taxon>Insecta</taxon>
        <taxon>Pterygota</taxon>
        <taxon>Neoptera</taxon>
        <taxon>Endopterygota</taxon>
        <taxon>Lepidoptera</taxon>
        <taxon>Glossata</taxon>
        <taxon>Ditrysia</taxon>
        <taxon>Tineoidea</taxon>
        <taxon>Psychidae</taxon>
        <taxon>Oiketicinae</taxon>
        <taxon>Eumeta</taxon>
    </lineage>
</organism>
<dbReference type="AlphaFoldDB" id="A0A4C1Z1P2"/>
<reference evidence="2 3" key="1">
    <citation type="journal article" date="2019" name="Commun. Biol.">
        <title>The bagworm genome reveals a unique fibroin gene that provides high tensile strength.</title>
        <authorList>
            <person name="Kono N."/>
            <person name="Nakamura H."/>
            <person name="Ohtoshi R."/>
            <person name="Tomita M."/>
            <person name="Numata K."/>
            <person name="Arakawa K."/>
        </authorList>
    </citation>
    <scope>NUCLEOTIDE SEQUENCE [LARGE SCALE GENOMIC DNA]</scope>
</reference>
<accession>A0A4C1Z1P2</accession>
<evidence type="ECO:0000256" key="1">
    <source>
        <dbReference type="SAM" id="MobiDB-lite"/>
    </source>
</evidence>
<evidence type="ECO:0000313" key="2">
    <source>
        <dbReference type="EMBL" id="GBP80527.1"/>
    </source>
</evidence>
<dbReference type="Proteomes" id="UP000299102">
    <property type="component" value="Unassembled WGS sequence"/>
</dbReference>